<dbReference type="GO" id="GO:0010181">
    <property type="term" value="F:FMN binding"/>
    <property type="evidence" value="ECO:0007669"/>
    <property type="project" value="InterPro"/>
</dbReference>
<dbReference type="PANTHER" id="PTHR22893">
    <property type="entry name" value="NADH OXIDOREDUCTASE-RELATED"/>
    <property type="match status" value="1"/>
</dbReference>
<protein>
    <submittedName>
        <fullName evidence="3">NADPH dehydrogenase</fullName>
    </submittedName>
</protein>
<reference evidence="3 4" key="1">
    <citation type="submission" date="2023-04" db="EMBL/GenBank/DDBJ databases">
        <title>Colletotrichum tabacum stain YC1 causing leaf anthracnose on Nicotiana tabacum(L.) cv.</title>
        <authorList>
            <person name="Ji Z."/>
            <person name="Wang M."/>
            <person name="Zhang J."/>
            <person name="Wang N."/>
            <person name="Zhou Z."/>
        </authorList>
    </citation>
    <scope>NUCLEOTIDE SEQUENCE [LARGE SCALE GENOMIC DNA]</scope>
    <source>
        <strain evidence="3 4">YC1</strain>
    </source>
</reference>
<organism evidence="3 4">
    <name type="scientific">Colletotrichum tabaci</name>
    <dbReference type="NCBI Taxonomy" id="1209068"/>
    <lineage>
        <taxon>Eukaryota</taxon>
        <taxon>Fungi</taxon>
        <taxon>Dikarya</taxon>
        <taxon>Ascomycota</taxon>
        <taxon>Pezizomycotina</taxon>
        <taxon>Sordariomycetes</taxon>
        <taxon>Hypocreomycetidae</taxon>
        <taxon>Glomerellales</taxon>
        <taxon>Glomerellaceae</taxon>
        <taxon>Colletotrichum</taxon>
        <taxon>Colletotrichum destructivum species complex</taxon>
    </lineage>
</organism>
<evidence type="ECO:0000256" key="1">
    <source>
        <dbReference type="ARBA" id="ARBA00022630"/>
    </source>
</evidence>
<name>A0AAV9T3K5_9PEZI</name>
<comment type="caution">
    <text evidence="3">The sequence shown here is derived from an EMBL/GenBank/DDBJ whole genome shotgun (WGS) entry which is preliminary data.</text>
</comment>
<gene>
    <name evidence="3" type="ORF">QIS74_09156</name>
</gene>
<sequence length="377" mass="41857">MSASKSRLFEPVKVGTIELKHRIAMAPLTRFRNDEDHLPSSFMLRYYADRASVPGTLITSEATAIAVAQEGHKYLPSFATDAQAAGWEKIIQAVHNKGSFWFQQLWDLGRGADPAYAAERGSKYRSSSAVALAGVDGVPEEMSEEEIQQVIQSYVATAKRVIAAGGDGVEIHSAQGYLLDQFLSDKVNQRTDKWGGSIENRARLTLEVVRAVAAAIGIQRVALRLSPYATYQDSLKSDTKELNLYIIEELKKLDGPLAYISLVEAVGDPVVLFYDSKPDAENKTLDFILEAWDNRSPVIVAGGYTPESAQLALDTHYKKWDVVIAFGRHFIANPDLVYRIKNGVELTKYNRDTFYVVNSEEGYNDYPFSPEFLKASA</sequence>
<evidence type="ECO:0000313" key="4">
    <source>
        <dbReference type="Proteomes" id="UP001327957"/>
    </source>
</evidence>
<dbReference type="FunFam" id="3.20.20.70:FF:000138">
    <property type="entry name" value="NADPH dehydrogenase 1"/>
    <property type="match status" value="1"/>
</dbReference>
<keyword evidence="4" id="KW-1185">Reference proteome</keyword>
<dbReference type="GO" id="GO:0003959">
    <property type="term" value="F:NADPH dehydrogenase activity"/>
    <property type="evidence" value="ECO:0007669"/>
    <property type="project" value="TreeGrafter"/>
</dbReference>
<evidence type="ECO:0000259" key="2">
    <source>
        <dbReference type="Pfam" id="PF00724"/>
    </source>
</evidence>
<feature type="domain" description="NADH:flavin oxidoreductase/NADH oxidase N-terminal" evidence="2">
    <location>
        <begin position="8"/>
        <end position="345"/>
    </location>
</feature>
<dbReference type="InterPro" id="IPR045247">
    <property type="entry name" value="Oye-like"/>
</dbReference>
<accession>A0AAV9T3K5</accession>
<dbReference type="Pfam" id="PF00724">
    <property type="entry name" value="Oxidored_FMN"/>
    <property type="match status" value="1"/>
</dbReference>
<dbReference type="SUPFAM" id="SSF51395">
    <property type="entry name" value="FMN-linked oxidoreductases"/>
    <property type="match status" value="1"/>
</dbReference>
<evidence type="ECO:0000313" key="3">
    <source>
        <dbReference type="EMBL" id="KAK6213154.1"/>
    </source>
</evidence>
<dbReference type="AlphaFoldDB" id="A0AAV9T3K5"/>
<dbReference type="EMBL" id="JASAOK010000044">
    <property type="protein sequence ID" value="KAK6213154.1"/>
    <property type="molecule type" value="Genomic_DNA"/>
</dbReference>
<dbReference type="CDD" id="cd02933">
    <property type="entry name" value="OYE_like_FMN"/>
    <property type="match status" value="1"/>
</dbReference>
<dbReference type="InterPro" id="IPR001155">
    <property type="entry name" value="OxRdtase_FMN_N"/>
</dbReference>
<dbReference type="Proteomes" id="UP001327957">
    <property type="component" value="Unassembled WGS sequence"/>
</dbReference>
<dbReference type="InterPro" id="IPR013785">
    <property type="entry name" value="Aldolase_TIM"/>
</dbReference>
<dbReference type="Gene3D" id="3.20.20.70">
    <property type="entry name" value="Aldolase class I"/>
    <property type="match status" value="1"/>
</dbReference>
<dbReference type="PANTHER" id="PTHR22893:SF91">
    <property type="entry name" value="NADPH DEHYDROGENASE 2-RELATED"/>
    <property type="match status" value="1"/>
</dbReference>
<proteinExistence type="predicted"/>
<keyword evidence="1" id="KW-0285">Flavoprotein</keyword>